<accession>A0A6B0SRP1</accession>
<comment type="caution">
    <text evidence="2">The sequence shown here is derived from an EMBL/GenBank/DDBJ whole genome shotgun (WGS) entry which is preliminary data.</text>
</comment>
<dbReference type="InterPro" id="IPR014509">
    <property type="entry name" value="YjdF-like"/>
</dbReference>
<dbReference type="RefSeq" id="WP_159527585.1">
    <property type="nucleotide sequence ID" value="NZ_WUUU01000221.1"/>
</dbReference>
<dbReference type="OrthoDB" id="252353at2157"/>
<evidence type="ECO:0000313" key="3">
    <source>
        <dbReference type="Proteomes" id="UP000471521"/>
    </source>
</evidence>
<protein>
    <recommendedName>
        <fullName evidence="4">DUF2238 domain-containing protein</fullName>
    </recommendedName>
</protein>
<dbReference type="Pfam" id="PF09997">
    <property type="entry name" value="DUF2238"/>
    <property type="match status" value="1"/>
</dbReference>
<feature type="transmembrane region" description="Helical" evidence="1">
    <location>
        <begin position="177"/>
        <end position="202"/>
    </location>
</feature>
<keyword evidence="1" id="KW-1133">Transmembrane helix</keyword>
<feature type="transmembrane region" description="Helical" evidence="1">
    <location>
        <begin position="68"/>
        <end position="90"/>
    </location>
</feature>
<evidence type="ECO:0000313" key="2">
    <source>
        <dbReference type="EMBL" id="MXR22211.1"/>
    </source>
</evidence>
<keyword evidence="3" id="KW-1185">Reference proteome</keyword>
<keyword evidence="1" id="KW-0472">Membrane</keyword>
<feature type="transmembrane region" description="Helical" evidence="1">
    <location>
        <begin position="39"/>
        <end position="56"/>
    </location>
</feature>
<gene>
    <name evidence="2" type="ORF">GRX66_17035</name>
</gene>
<dbReference type="EMBL" id="WUUU01000221">
    <property type="protein sequence ID" value="MXR22211.1"/>
    <property type="molecule type" value="Genomic_DNA"/>
</dbReference>
<organism evidence="2 3">
    <name type="scientific">Halobacterium bonnevillei</name>
    <dbReference type="NCBI Taxonomy" id="2692200"/>
    <lineage>
        <taxon>Archaea</taxon>
        <taxon>Methanobacteriati</taxon>
        <taxon>Methanobacteriota</taxon>
        <taxon>Stenosarchaea group</taxon>
        <taxon>Halobacteria</taxon>
        <taxon>Halobacteriales</taxon>
        <taxon>Halobacteriaceae</taxon>
        <taxon>Halobacterium</taxon>
    </lineage>
</organism>
<dbReference type="Proteomes" id="UP000471521">
    <property type="component" value="Unassembled WGS sequence"/>
</dbReference>
<reference evidence="2 3" key="1">
    <citation type="submission" date="2019-12" db="EMBL/GenBank/DDBJ databases">
        <title>Isolation and characterization of three novel carbon monoxide-oxidizing members of Halobacteria from salione crusts and soils.</title>
        <authorList>
            <person name="Myers M.R."/>
            <person name="King G.M."/>
        </authorList>
    </citation>
    <scope>NUCLEOTIDE SEQUENCE [LARGE SCALE GENOMIC DNA]</scope>
    <source>
        <strain evidence="2 3">PCN9</strain>
    </source>
</reference>
<evidence type="ECO:0008006" key="4">
    <source>
        <dbReference type="Google" id="ProtNLM"/>
    </source>
</evidence>
<keyword evidence="1" id="KW-0812">Transmembrane</keyword>
<feature type="transmembrane region" description="Helical" evidence="1">
    <location>
        <begin position="128"/>
        <end position="148"/>
    </location>
</feature>
<dbReference type="AlphaFoldDB" id="A0A6B0SRP1"/>
<evidence type="ECO:0000256" key="1">
    <source>
        <dbReference type="SAM" id="Phobius"/>
    </source>
</evidence>
<proteinExistence type="predicted"/>
<name>A0A6B0SRP1_9EURY</name>
<sequence length="207" mass="22468">MSDEVLDASDATERMAVRAMQAVLLALFAYTLFRVRLGLATGIGVSLAVTLLPAVLRREYDYSMDPLLVLWITLSVFVHTIGSLGPYDWFGWYDSVAHTVSAVVIAGIGYVTLRTFETHSDEISVPGEFRAVFIVVFVLAAGVLWELLEFASGQLARAVGADAPLAVRGVGDIVNDLVFNTLGAVIVAAVGTDYLHGFVTFLRRRLE</sequence>
<feature type="transmembrane region" description="Helical" evidence="1">
    <location>
        <begin position="96"/>
        <end position="116"/>
    </location>
</feature>